<sequence>MIKKNSESVLCIKRVDLPKDWVGSRSAFKMDEHNFFSTCEAVGFCWVDRNEAESDSSLKQVIPYIVLKSKDMIGVYKRKGSEKRLHDLYSIGIGGHINPDDSVSYDSFRQILNAGMIRELDEELLERPSDATPEFQGIINEELTDVGKVHLGALFVIETLFPEAFIPGEELVEFHWMKKEKVPLLNLELWSVMALEIL</sequence>
<dbReference type="OrthoDB" id="6398375at2"/>
<dbReference type="RefSeq" id="WP_080799529.1">
    <property type="nucleotide sequence ID" value="NZ_LT828540.1"/>
</dbReference>
<reference evidence="1 2" key="1">
    <citation type="submission" date="2017-03" db="EMBL/GenBank/DDBJ databases">
        <authorList>
            <person name="Afonso C.L."/>
            <person name="Miller P.J."/>
            <person name="Scott M.A."/>
            <person name="Spackman E."/>
            <person name="Goraichik I."/>
            <person name="Dimitrov K.M."/>
            <person name="Suarez D.L."/>
            <person name="Swayne D.E."/>
        </authorList>
    </citation>
    <scope>NUCLEOTIDE SEQUENCE [LARGE SCALE GENOMIC DNA]</scope>
    <source>
        <strain evidence="1">PRJEB14757</strain>
    </source>
</reference>
<protein>
    <recommendedName>
        <fullName evidence="3">Nudix hydrolase domain-containing protein</fullName>
    </recommendedName>
</protein>
<proteinExistence type="predicted"/>
<gene>
    <name evidence="1" type="ORF">MTBBW1_260027</name>
</gene>
<name>A0A1W1HF21_9BACT</name>
<evidence type="ECO:0000313" key="2">
    <source>
        <dbReference type="Proteomes" id="UP000191931"/>
    </source>
</evidence>
<dbReference type="SUPFAM" id="SSF55811">
    <property type="entry name" value="Nudix"/>
    <property type="match status" value="1"/>
</dbReference>
<dbReference type="AlphaFoldDB" id="A0A1W1HF21"/>
<dbReference type="Proteomes" id="UP000191931">
    <property type="component" value="Unassembled WGS sequence"/>
</dbReference>
<organism evidence="1 2">
    <name type="scientific">Desulfamplus magnetovallimortis</name>
    <dbReference type="NCBI Taxonomy" id="1246637"/>
    <lineage>
        <taxon>Bacteria</taxon>
        <taxon>Pseudomonadati</taxon>
        <taxon>Thermodesulfobacteriota</taxon>
        <taxon>Desulfobacteria</taxon>
        <taxon>Desulfobacterales</taxon>
        <taxon>Desulfobacteraceae</taxon>
        <taxon>Desulfamplus</taxon>
    </lineage>
</organism>
<accession>A0A1W1HF21</accession>
<dbReference type="InterPro" id="IPR015797">
    <property type="entry name" value="NUDIX_hydrolase-like_dom_sf"/>
</dbReference>
<dbReference type="EMBL" id="FWEV01000179">
    <property type="protein sequence ID" value="SLM31026.1"/>
    <property type="molecule type" value="Genomic_DNA"/>
</dbReference>
<keyword evidence="2" id="KW-1185">Reference proteome</keyword>
<evidence type="ECO:0008006" key="3">
    <source>
        <dbReference type="Google" id="ProtNLM"/>
    </source>
</evidence>
<dbReference type="STRING" id="1246637.MTBBW1_260027"/>
<evidence type="ECO:0000313" key="1">
    <source>
        <dbReference type="EMBL" id="SLM31026.1"/>
    </source>
</evidence>
<dbReference type="Gene3D" id="3.90.79.10">
    <property type="entry name" value="Nucleoside Triphosphate Pyrophosphohydrolase"/>
    <property type="match status" value="1"/>
</dbReference>